<feature type="transmembrane region" description="Helical" evidence="1">
    <location>
        <begin position="166"/>
        <end position="184"/>
    </location>
</feature>
<gene>
    <name evidence="2" type="ORF">G4Z02_00215</name>
</gene>
<feature type="transmembrane region" description="Helical" evidence="1">
    <location>
        <begin position="6"/>
        <end position="24"/>
    </location>
</feature>
<reference evidence="2 3" key="1">
    <citation type="submission" date="2020-02" db="EMBL/GenBank/DDBJ databases">
        <authorList>
            <person name="Zheng R.K."/>
            <person name="Sun C.M."/>
        </authorList>
    </citation>
    <scope>NUCLEOTIDE SEQUENCE [LARGE SCALE GENOMIC DNA]</scope>
    <source>
        <strain evidence="3">zrk13</strain>
    </source>
</reference>
<dbReference type="Pfam" id="PF05684">
    <property type="entry name" value="DUF819"/>
    <property type="match status" value="1"/>
</dbReference>
<evidence type="ECO:0000256" key="1">
    <source>
        <dbReference type="SAM" id="Phobius"/>
    </source>
</evidence>
<feature type="transmembrane region" description="Helical" evidence="1">
    <location>
        <begin position="68"/>
        <end position="85"/>
    </location>
</feature>
<keyword evidence="1" id="KW-0812">Transmembrane</keyword>
<feature type="transmembrane region" description="Helical" evidence="1">
    <location>
        <begin position="310"/>
        <end position="332"/>
    </location>
</feature>
<accession>A0A7L7KQZ4</accession>
<protein>
    <submittedName>
        <fullName evidence="2">DUF819 family protein</fullName>
    </submittedName>
</protein>
<feature type="transmembrane region" description="Helical" evidence="1">
    <location>
        <begin position="344"/>
        <end position="361"/>
    </location>
</feature>
<sequence>MNIVVAIIQLSLIILVPLFIIRNDKFILTKWFGSIGTAYLAGITLSVLIYLLNRLGVNIVPNKDVGEIGSHLAISIAIPLLLFSANLKEAKKLSKTVLKSFASLLISAVVVSSIVFYAYAYTLADGDVLSGMAIGVYTGGTPNLNAIANIFGLEQNIILSANLSDMIIGALFYVFLLLLAKPLLSRFLRNRSDENYLTEDSSIINFEEIDMRQFTLTKTLWKRVILGFGIAVLGALFGILVWILLGMEDGKMIDLLVPTMMITVTILGIVGSFNKSIRETEGMNVIGQYLILIFSFALASSIDFTQLQSIFTSTLILYGTVTVGVFILHTIISKFLNIDVDCTMITLTAGVYGPAFVPAITKQIKNDDLTAPGLIVGSIGYAVGTFLGMGLVFLYAL</sequence>
<keyword evidence="3" id="KW-1185">Reference proteome</keyword>
<feature type="transmembrane region" description="Helical" evidence="1">
    <location>
        <begin position="255"/>
        <end position="273"/>
    </location>
</feature>
<keyword evidence="1" id="KW-0472">Membrane</keyword>
<feature type="transmembrane region" description="Helical" evidence="1">
    <location>
        <begin position="31"/>
        <end position="52"/>
    </location>
</feature>
<dbReference type="InterPro" id="IPR008537">
    <property type="entry name" value="DUF819"/>
</dbReference>
<feature type="transmembrane region" description="Helical" evidence="1">
    <location>
        <begin position="285"/>
        <end position="304"/>
    </location>
</feature>
<evidence type="ECO:0000313" key="2">
    <source>
        <dbReference type="EMBL" id="QMS84228.1"/>
    </source>
</evidence>
<dbReference type="PANTHER" id="PTHR34289">
    <property type="entry name" value="PROTEIN, PUTATIVE (DUF819)-RELATED"/>
    <property type="match status" value="1"/>
</dbReference>
<dbReference type="PANTHER" id="PTHR34289:SF8">
    <property type="entry name" value="DUF819 DOMAIN-CONTAINING PROTEIN"/>
    <property type="match status" value="1"/>
</dbReference>
<evidence type="ECO:0000313" key="3">
    <source>
        <dbReference type="Proteomes" id="UP000514720"/>
    </source>
</evidence>
<feature type="transmembrane region" description="Helical" evidence="1">
    <location>
        <begin position="97"/>
        <end position="120"/>
    </location>
</feature>
<dbReference type="KEGG" id="xcl:G4Z02_00215"/>
<dbReference type="EMBL" id="CP048914">
    <property type="protein sequence ID" value="QMS84228.1"/>
    <property type="molecule type" value="Genomic_DNA"/>
</dbReference>
<name>A0A7L7KQZ4_9MOLU</name>
<keyword evidence="1" id="KW-1133">Transmembrane helix</keyword>
<feature type="transmembrane region" description="Helical" evidence="1">
    <location>
        <begin position="220"/>
        <end position="243"/>
    </location>
</feature>
<organism evidence="2 3">
    <name type="scientific">Candidatus Xianfuyuplasma coldseepsis</name>
    <dbReference type="NCBI Taxonomy" id="2782163"/>
    <lineage>
        <taxon>Bacteria</taxon>
        <taxon>Bacillati</taxon>
        <taxon>Mycoplasmatota</taxon>
        <taxon>Mollicutes</taxon>
        <taxon>Candidatus Izemoplasmatales</taxon>
        <taxon>Candidatus Izemoplasmataceae</taxon>
        <taxon>Candidatus Xianfuyuplasma</taxon>
    </lineage>
</organism>
<dbReference type="RefSeq" id="WP_258877841.1">
    <property type="nucleotide sequence ID" value="NZ_CP048914.1"/>
</dbReference>
<feature type="transmembrane region" description="Helical" evidence="1">
    <location>
        <begin position="373"/>
        <end position="396"/>
    </location>
</feature>
<dbReference type="AlphaFoldDB" id="A0A7L7KQZ4"/>
<proteinExistence type="predicted"/>
<dbReference type="Proteomes" id="UP000514720">
    <property type="component" value="Chromosome"/>
</dbReference>